<name>A0ABR7LU53_9ACTN</name>
<evidence type="ECO:0000256" key="5">
    <source>
        <dbReference type="ARBA" id="ARBA00022801"/>
    </source>
</evidence>
<dbReference type="EMBL" id="JABVEC010000015">
    <property type="protein sequence ID" value="MBC6467938.1"/>
    <property type="molecule type" value="Genomic_DNA"/>
</dbReference>
<dbReference type="Pfam" id="PF04185">
    <property type="entry name" value="Phosphoesterase"/>
    <property type="match status" value="1"/>
</dbReference>
<dbReference type="CDD" id="cd16013">
    <property type="entry name" value="AcpA"/>
    <property type="match status" value="1"/>
</dbReference>
<dbReference type="PANTHER" id="PTHR31956">
    <property type="entry name" value="NON-SPECIFIC PHOSPHOLIPASE C4-RELATED"/>
    <property type="match status" value="1"/>
</dbReference>
<keyword evidence="4" id="KW-0134">Cell wall</keyword>
<dbReference type="PROSITE" id="PS51318">
    <property type="entry name" value="TAT"/>
    <property type="match status" value="1"/>
</dbReference>
<gene>
    <name evidence="8" type="ORF">HKK74_20920</name>
</gene>
<protein>
    <recommendedName>
        <fullName evidence="3">phospholipase C</fullName>
        <ecNumber evidence="3">3.1.4.3</ecNumber>
    </recommendedName>
</protein>
<evidence type="ECO:0000313" key="9">
    <source>
        <dbReference type="Proteomes" id="UP000805614"/>
    </source>
</evidence>
<accession>A0ABR7LU53</accession>
<dbReference type="Gene3D" id="3.40.720.10">
    <property type="entry name" value="Alkaline Phosphatase, subunit A"/>
    <property type="match status" value="2"/>
</dbReference>
<sequence length="425" mass="47396">MVTSSRRGFLAGTATTALALTMAGRAPRADAGPAPLPPPEESGVDHIVVVMMENRSFDHFLGWLPEANGRQAGLTFLDRSGTPYSTHHLQETQGCGHPDPDHSFKGGRIAYNDGACDGWLRAGLNDVYSIGYYLPQDLPFFAGAAPYWTVCDHYFSAIMAPTYPNRFYQHAARTDRIHNFTTVSTLPTIWDRLAAAGLTGRYYYRDVPFTAIWGRRYRAISRPYRRFLLDCAMGRLPELSFVDPKFIDEASGTSADDHPHADIRAGQYFLDQVYEAVTSSPCWKRTLLIINYDEWGGFFDHVAPSTAPDRHPAWGLRGFRVPCLVISPMATRGHVAHGVYDHTSVLKAVEWRWGLAPLSPRDAAARNIAEVLDFTGSPDLTAPRWNVPPFVGLPCDADSFSDFEQWHALRDLARTHGWNVTPSRP</sequence>
<evidence type="ECO:0000256" key="7">
    <source>
        <dbReference type="ARBA" id="ARBA00048421"/>
    </source>
</evidence>
<dbReference type="Proteomes" id="UP000805614">
    <property type="component" value="Unassembled WGS sequence"/>
</dbReference>
<organism evidence="8 9">
    <name type="scientific">Actinomadura alba</name>
    <dbReference type="NCBI Taxonomy" id="406431"/>
    <lineage>
        <taxon>Bacteria</taxon>
        <taxon>Bacillati</taxon>
        <taxon>Actinomycetota</taxon>
        <taxon>Actinomycetes</taxon>
        <taxon>Streptosporangiales</taxon>
        <taxon>Thermomonosporaceae</taxon>
        <taxon>Actinomadura</taxon>
    </lineage>
</organism>
<keyword evidence="6" id="KW-0843">Virulence</keyword>
<dbReference type="InterPro" id="IPR007312">
    <property type="entry name" value="Phosphoesterase"/>
</dbReference>
<comment type="caution">
    <text evidence="8">The sequence shown here is derived from an EMBL/GenBank/DDBJ whole genome shotgun (WGS) entry which is preliminary data.</text>
</comment>
<evidence type="ECO:0000256" key="2">
    <source>
        <dbReference type="ARBA" id="ARBA00009717"/>
    </source>
</evidence>
<evidence type="ECO:0000313" key="8">
    <source>
        <dbReference type="EMBL" id="MBC6467938.1"/>
    </source>
</evidence>
<dbReference type="PANTHER" id="PTHR31956:SF1">
    <property type="entry name" value="NON-SPECIFIC PHOSPHOLIPASE C1"/>
    <property type="match status" value="1"/>
</dbReference>
<evidence type="ECO:0000256" key="3">
    <source>
        <dbReference type="ARBA" id="ARBA00012018"/>
    </source>
</evidence>
<keyword evidence="9" id="KW-1185">Reference proteome</keyword>
<evidence type="ECO:0000256" key="6">
    <source>
        <dbReference type="ARBA" id="ARBA00023026"/>
    </source>
</evidence>
<dbReference type="InterPro" id="IPR017850">
    <property type="entry name" value="Alkaline_phosphatase_core_sf"/>
</dbReference>
<dbReference type="EC" id="3.1.4.3" evidence="3"/>
<keyword evidence="5" id="KW-0378">Hydrolase</keyword>
<comment type="catalytic activity">
    <reaction evidence="7">
        <text>a 1,2-diacyl-sn-glycero-3-phosphocholine + H2O = phosphocholine + a 1,2-diacyl-sn-glycerol + H(+)</text>
        <dbReference type="Rhea" id="RHEA:10604"/>
        <dbReference type="ChEBI" id="CHEBI:15377"/>
        <dbReference type="ChEBI" id="CHEBI:15378"/>
        <dbReference type="ChEBI" id="CHEBI:17815"/>
        <dbReference type="ChEBI" id="CHEBI:57643"/>
        <dbReference type="ChEBI" id="CHEBI:295975"/>
        <dbReference type="EC" id="3.1.4.3"/>
    </reaction>
    <physiologicalReaction direction="left-to-right" evidence="7">
        <dbReference type="Rhea" id="RHEA:10605"/>
    </physiologicalReaction>
</comment>
<evidence type="ECO:0000256" key="4">
    <source>
        <dbReference type="ARBA" id="ARBA00022512"/>
    </source>
</evidence>
<comment type="subcellular location">
    <subcellularLocation>
        <location evidence="1">Secreted</location>
        <location evidence="1">Cell wall</location>
    </subcellularLocation>
</comment>
<evidence type="ECO:0000256" key="1">
    <source>
        <dbReference type="ARBA" id="ARBA00004191"/>
    </source>
</evidence>
<keyword evidence="4" id="KW-0964">Secreted</keyword>
<comment type="similarity">
    <text evidence="2">Belongs to the bacterial phospholipase C family.</text>
</comment>
<reference evidence="8 9" key="1">
    <citation type="submission" date="2020-06" db="EMBL/GenBank/DDBJ databases">
        <title>Actinomadura xiongansis sp. nov., isolated from soil of Baiyangdian.</title>
        <authorList>
            <person name="Zhang X."/>
        </authorList>
    </citation>
    <scope>NUCLEOTIDE SEQUENCE [LARGE SCALE GENOMIC DNA]</scope>
    <source>
        <strain evidence="8 9">HBUM206468</strain>
    </source>
</reference>
<dbReference type="InterPro" id="IPR006311">
    <property type="entry name" value="TAT_signal"/>
</dbReference>
<proteinExistence type="inferred from homology"/>